<dbReference type="Gene3D" id="3.40.630.10">
    <property type="entry name" value="Zn peptidases"/>
    <property type="match status" value="1"/>
</dbReference>
<protein>
    <submittedName>
        <fullName evidence="1">Uncharacterized protein</fullName>
    </submittedName>
</protein>
<gene>
    <name evidence="1" type="ORF">EH55_04965</name>
</gene>
<evidence type="ECO:0000313" key="2">
    <source>
        <dbReference type="Proteomes" id="UP000027665"/>
    </source>
</evidence>
<dbReference type="InterPro" id="IPR053138">
    <property type="entry name" value="N-alpha-Ac-DABA_deacetylase"/>
</dbReference>
<dbReference type="OrthoDB" id="9782876at2"/>
<evidence type="ECO:0000313" key="1">
    <source>
        <dbReference type="EMBL" id="KEJ92353.1"/>
    </source>
</evidence>
<dbReference type="GeneID" id="90983643"/>
<dbReference type="RefSeq" id="WP_037976131.1">
    <property type="nucleotide sequence ID" value="NZ_CALIAO010000022.1"/>
</dbReference>
<name>A0A073IPQ2_9BACT</name>
<dbReference type="STRING" id="2754.EH55_04965"/>
<accession>A0A073IPQ2</accession>
<comment type="caution">
    <text evidence="1">The sequence shown here is derived from an EMBL/GenBank/DDBJ whole genome shotgun (WGS) entry which is preliminary data.</text>
</comment>
<keyword evidence="2" id="KW-1185">Reference proteome</keyword>
<dbReference type="PANTHER" id="PTHR37326:SF1">
    <property type="entry name" value="BLL3975 PROTEIN"/>
    <property type="match status" value="1"/>
</dbReference>
<dbReference type="EMBL" id="JMKI01000031">
    <property type="protein sequence ID" value="KEJ92353.1"/>
    <property type="molecule type" value="Genomic_DNA"/>
</dbReference>
<proteinExistence type="predicted"/>
<organism evidence="1 2">
    <name type="scientific">Synergistes jonesii</name>
    <dbReference type="NCBI Taxonomy" id="2754"/>
    <lineage>
        <taxon>Bacteria</taxon>
        <taxon>Thermotogati</taxon>
        <taxon>Synergistota</taxon>
        <taxon>Synergistia</taxon>
        <taxon>Synergistales</taxon>
        <taxon>Synergistaceae</taxon>
        <taxon>Synergistes</taxon>
    </lineage>
</organism>
<sequence length="298" mass="30725">MRVSEKYLEYETAAKEKITIPVIEMAGAEDGPRVAITAGALGCEYSAIAAAIGLKRFLRNKRLLGTLTIAAAADVAAFEARRSFAARLGEKNTRGDYSEALAYHLLNDVVAKADYHIALGGCDATAELEPFAIYCSCSGEKITEGSRLLAEAFAPPNVVEVTRGSPFVLGGECEAAAEAGVPSALFAAGGASSDAGTYFRGIVGALKFAGALGGEALSPLPPRRFKALIALRASKKGFYRGEASVGDELLKGDGVGVLTDYFGNAVEEVVTPAAGRLLIAAASPAMPEGGFAAAVALR</sequence>
<reference evidence="1 2" key="1">
    <citation type="submission" date="2014-04" db="EMBL/GenBank/DDBJ databases">
        <title>Draft Genome Sequence of Synergistes jonesii.</title>
        <authorList>
            <person name="Coil D.A."/>
            <person name="Eisen J.A."/>
            <person name="Holland-Moritz H.E."/>
        </authorList>
    </citation>
    <scope>NUCLEOTIDE SEQUENCE [LARGE SCALE GENOMIC DNA]</scope>
    <source>
        <strain evidence="1 2">78-1</strain>
    </source>
</reference>
<dbReference type="AlphaFoldDB" id="A0A073IPQ2"/>
<dbReference type="Proteomes" id="UP000027665">
    <property type="component" value="Unassembled WGS sequence"/>
</dbReference>
<dbReference type="SUPFAM" id="SSF53187">
    <property type="entry name" value="Zn-dependent exopeptidases"/>
    <property type="match status" value="1"/>
</dbReference>
<dbReference type="eggNOG" id="COG3608">
    <property type="taxonomic scope" value="Bacteria"/>
</dbReference>
<dbReference type="PANTHER" id="PTHR37326">
    <property type="entry name" value="BLL3975 PROTEIN"/>
    <property type="match status" value="1"/>
</dbReference>